<dbReference type="KEGG" id="ovi:T265_05029"/>
<name>A0A074ZXH0_OPIVI</name>
<reference evidence="1 2" key="1">
    <citation type="submission" date="2013-11" db="EMBL/GenBank/DDBJ databases">
        <title>Opisthorchis viverrini - life in the bile duct.</title>
        <authorList>
            <person name="Young N.D."/>
            <person name="Nagarajan N."/>
            <person name="Lin S.J."/>
            <person name="Korhonen P.K."/>
            <person name="Jex A.R."/>
            <person name="Hall R.S."/>
            <person name="Safavi-Hemami H."/>
            <person name="Kaewkong W."/>
            <person name="Bertrand D."/>
            <person name="Gao S."/>
            <person name="Seet Q."/>
            <person name="Wongkham S."/>
            <person name="Teh B.T."/>
            <person name="Wongkham C."/>
            <person name="Intapan P.M."/>
            <person name="Maleewong W."/>
            <person name="Yang X."/>
            <person name="Hu M."/>
            <person name="Wang Z."/>
            <person name="Hofmann A."/>
            <person name="Sternberg P.W."/>
            <person name="Tan P."/>
            <person name="Wang J."/>
            <person name="Gasser R.B."/>
        </authorList>
    </citation>
    <scope>NUCLEOTIDE SEQUENCE [LARGE SCALE GENOMIC DNA]</scope>
</reference>
<dbReference type="CTD" id="20319211"/>
<dbReference type="RefSeq" id="XP_009168193.1">
    <property type="nucleotide sequence ID" value="XM_009169929.1"/>
</dbReference>
<dbReference type="AlphaFoldDB" id="A0A074ZXH0"/>
<proteinExistence type="predicted"/>
<evidence type="ECO:0000313" key="2">
    <source>
        <dbReference type="Proteomes" id="UP000054324"/>
    </source>
</evidence>
<dbReference type="Proteomes" id="UP000054324">
    <property type="component" value="Unassembled WGS sequence"/>
</dbReference>
<dbReference type="EMBL" id="KL596708">
    <property type="protein sequence ID" value="KER28045.1"/>
    <property type="molecule type" value="Genomic_DNA"/>
</dbReference>
<gene>
    <name evidence="1" type="ORF">T265_05029</name>
</gene>
<sequence length="75" mass="8649">MLRINNPRKLFYGAFLVSLKLKPNEELKESVKCPRIVLLLGNVEDGKYIRCSLLRSNAHGVLRWQRSLPKVGKLM</sequence>
<dbReference type="GeneID" id="20319211"/>
<evidence type="ECO:0000313" key="1">
    <source>
        <dbReference type="EMBL" id="KER28045.1"/>
    </source>
</evidence>
<protein>
    <submittedName>
        <fullName evidence="1">Uncharacterized protein</fullName>
    </submittedName>
</protein>
<keyword evidence="2" id="KW-1185">Reference proteome</keyword>
<organism evidence="1 2">
    <name type="scientific">Opisthorchis viverrini</name>
    <name type="common">Southeast Asian liver fluke</name>
    <dbReference type="NCBI Taxonomy" id="6198"/>
    <lineage>
        <taxon>Eukaryota</taxon>
        <taxon>Metazoa</taxon>
        <taxon>Spiralia</taxon>
        <taxon>Lophotrochozoa</taxon>
        <taxon>Platyhelminthes</taxon>
        <taxon>Trematoda</taxon>
        <taxon>Digenea</taxon>
        <taxon>Opisthorchiida</taxon>
        <taxon>Opisthorchiata</taxon>
        <taxon>Opisthorchiidae</taxon>
        <taxon>Opisthorchis</taxon>
    </lineage>
</organism>
<accession>A0A074ZXH0</accession>